<dbReference type="SFLD" id="SFLDG00180">
    <property type="entry name" value="muconate_cycloisomerase"/>
    <property type="match status" value="1"/>
</dbReference>
<proteinExistence type="inferred from homology"/>
<dbReference type="GO" id="GO:0009234">
    <property type="term" value="P:menaquinone biosynthetic process"/>
    <property type="evidence" value="ECO:0007669"/>
    <property type="project" value="UniProtKB-UniRule"/>
</dbReference>
<keyword evidence="10" id="KW-1185">Reference proteome</keyword>
<comment type="pathway">
    <text evidence="7">Quinol/quinone metabolism; 1,4-dihydroxy-2-naphthoate biosynthesis; 1,4-dihydroxy-2-naphthoate from chorismate: step 4/7.</text>
</comment>
<dbReference type="GO" id="GO:0043748">
    <property type="term" value="F:O-succinylbenzoate synthase activity"/>
    <property type="evidence" value="ECO:0007669"/>
    <property type="project" value="UniProtKB-EC"/>
</dbReference>
<feature type="binding site" evidence="7">
    <location>
        <position position="194"/>
    </location>
    <ligand>
        <name>Mg(2+)</name>
        <dbReference type="ChEBI" id="CHEBI:18420"/>
    </ligand>
</feature>
<feature type="active site" description="Proton acceptor" evidence="7">
    <location>
        <position position="268"/>
    </location>
</feature>
<feature type="binding site" evidence="7">
    <location>
        <position position="219"/>
    </location>
    <ligand>
        <name>Mg(2+)</name>
        <dbReference type="ChEBI" id="CHEBI:18420"/>
    </ligand>
</feature>
<dbReference type="HAMAP" id="MF_01933">
    <property type="entry name" value="MenC_2"/>
    <property type="match status" value="1"/>
</dbReference>
<sequence length="377" mass="43526">MKNNYIQIEEVRLYRLRMNLKHPFSTSFGTLTEKEFFIIEIIDDQKTIGYGESVAFISPWYTDETVTTVEHMMEVFLIPLLFQHPFQHPREVAKRFQVVKGNPMAKSALEGAYWDLYAKRFNQPLWELIGGVRTEVEVGVSIGIQPSITTLLKKIEHYLQEGYKRIKLKIKPGYDIDVLKEVRKVFPQIPIMVDANSAYSLKDIETLKKLDTFHLLMIEQPFGEREFLEHAELQKQLHTPICLDESIRTIDDLKLATKLGSGKIFNIKIGRIGGLSEAIEMHQFSKENRIPLWCGGMLESGVGRAMNIALASLEQFRYPGDISASNRYWDTDIIEPEINHHEGKIAVNKNPGIGYTISFRDMEKHIVEKKRFKNPNL</sequence>
<keyword evidence="4 7" id="KW-0460">Magnesium</keyword>
<dbReference type="SFLD" id="SFLDF00009">
    <property type="entry name" value="o-succinylbenzoate_synthase"/>
    <property type="match status" value="1"/>
</dbReference>
<feature type="domain" description="Mandelate racemase/muconate lactonizing enzyme C-terminal" evidence="8">
    <location>
        <begin position="148"/>
        <end position="240"/>
    </location>
</feature>
<dbReference type="AlphaFoldDB" id="A0A9E8S1F5"/>
<dbReference type="GO" id="GO:0000287">
    <property type="term" value="F:magnesium ion binding"/>
    <property type="evidence" value="ECO:0007669"/>
    <property type="project" value="UniProtKB-UniRule"/>
</dbReference>
<dbReference type="InterPro" id="IPR029065">
    <property type="entry name" value="Enolase_C-like"/>
</dbReference>
<dbReference type="SFLD" id="SFLDS00001">
    <property type="entry name" value="Enolase"/>
    <property type="match status" value="1"/>
</dbReference>
<gene>
    <name evidence="7 9" type="primary">menC</name>
    <name evidence="9" type="ORF">OE105_05000</name>
</gene>
<comment type="catalytic activity">
    <reaction evidence="7">
        <text>(1R,6R)-6-hydroxy-2-succinyl-cyclohexa-2,4-diene-1-carboxylate = 2-succinylbenzoate + H2O</text>
        <dbReference type="Rhea" id="RHEA:10196"/>
        <dbReference type="ChEBI" id="CHEBI:15377"/>
        <dbReference type="ChEBI" id="CHEBI:18325"/>
        <dbReference type="ChEBI" id="CHEBI:58689"/>
        <dbReference type="EC" id="4.2.1.113"/>
    </reaction>
</comment>
<feature type="binding site" evidence="7">
    <location>
        <position position="244"/>
    </location>
    <ligand>
        <name>Mg(2+)</name>
        <dbReference type="ChEBI" id="CHEBI:18420"/>
    </ligand>
</feature>
<dbReference type="InterPro" id="IPR013341">
    <property type="entry name" value="Mandelate_racemase_N_dom"/>
</dbReference>
<dbReference type="SUPFAM" id="SSF51604">
    <property type="entry name" value="Enolase C-terminal domain-like"/>
    <property type="match status" value="1"/>
</dbReference>
<evidence type="ECO:0000313" key="9">
    <source>
        <dbReference type="EMBL" id="WAA13472.1"/>
    </source>
</evidence>
<dbReference type="GO" id="GO:0016854">
    <property type="term" value="F:racemase and epimerase activity"/>
    <property type="evidence" value="ECO:0007669"/>
    <property type="project" value="UniProtKB-ARBA"/>
</dbReference>
<dbReference type="EC" id="4.2.1.113" evidence="6 7"/>
<dbReference type="EMBL" id="CP106877">
    <property type="protein sequence ID" value="WAA13472.1"/>
    <property type="molecule type" value="Genomic_DNA"/>
</dbReference>
<dbReference type="InterPro" id="IPR013342">
    <property type="entry name" value="Mandelate_racemase_C"/>
</dbReference>
<evidence type="ECO:0000259" key="8">
    <source>
        <dbReference type="SMART" id="SM00922"/>
    </source>
</evidence>
<evidence type="ECO:0000256" key="3">
    <source>
        <dbReference type="ARBA" id="ARBA00022723"/>
    </source>
</evidence>
<dbReference type="InterPro" id="IPR047585">
    <property type="entry name" value="MenC"/>
</dbReference>
<dbReference type="InterPro" id="IPR036849">
    <property type="entry name" value="Enolase-like_C_sf"/>
</dbReference>
<dbReference type="KEGG" id="fhl:OE105_05000"/>
<dbReference type="PANTHER" id="PTHR48073">
    <property type="entry name" value="O-SUCCINYLBENZOATE SYNTHASE-RELATED"/>
    <property type="match status" value="1"/>
</dbReference>
<dbReference type="Pfam" id="PF13378">
    <property type="entry name" value="MR_MLE_C"/>
    <property type="match status" value="1"/>
</dbReference>
<keyword evidence="2 7" id="KW-0474">Menaquinone biosynthesis</keyword>
<dbReference type="Gene3D" id="3.30.390.10">
    <property type="entry name" value="Enolase-like, N-terminal domain"/>
    <property type="match status" value="1"/>
</dbReference>
<comment type="similarity">
    <text evidence="7">Belongs to the mandelate racemase/muconate lactonizing enzyme family. MenC type 2 subfamily.</text>
</comment>
<dbReference type="InterPro" id="IPR010197">
    <property type="entry name" value="OSBS/NAAAR"/>
</dbReference>
<evidence type="ECO:0000256" key="4">
    <source>
        <dbReference type="ARBA" id="ARBA00022842"/>
    </source>
</evidence>
<evidence type="ECO:0000313" key="10">
    <source>
        <dbReference type="Proteomes" id="UP001164726"/>
    </source>
</evidence>
<comment type="function">
    <text evidence="7">Converts 2-succinyl-6-hydroxy-2,4-cyclohexadiene-1-carboxylate (SHCHC) to 2-succinylbenzoate (OSB).</text>
</comment>
<evidence type="ECO:0000256" key="5">
    <source>
        <dbReference type="ARBA" id="ARBA00023239"/>
    </source>
</evidence>
<accession>A0A9E8S1F5</accession>
<evidence type="ECO:0000256" key="2">
    <source>
        <dbReference type="ARBA" id="ARBA00022428"/>
    </source>
</evidence>
<reference evidence="9" key="1">
    <citation type="submission" date="2022-09" db="EMBL/GenBank/DDBJ databases">
        <title>Complete Genomes of Fervidibacillus albus and Fervidibacillus halotolerans isolated from tidal flat sediments.</title>
        <authorList>
            <person name="Kwon K.K."/>
            <person name="Yang S.-H."/>
            <person name="Park M.J."/>
            <person name="Oh H.-M."/>
        </authorList>
    </citation>
    <scope>NUCLEOTIDE SEQUENCE</scope>
    <source>
        <strain evidence="9">MEBiC13594</strain>
    </source>
</reference>
<name>A0A9E8S1F5_9BACI</name>
<organism evidence="9 10">
    <name type="scientific">Fervidibacillus halotolerans</name>
    <dbReference type="NCBI Taxonomy" id="2980027"/>
    <lineage>
        <taxon>Bacteria</taxon>
        <taxon>Bacillati</taxon>
        <taxon>Bacillota</taxon>
        <taxon>Bacilli</taxon>
        <taxon>Bacillales</taxon>
        <taxon>Bacillaceae</taxon>
        <taxon>Fervidibacillus</taxon>
    </lineage>
</organism>
<dbReference type="InterPro" id="IPR029017">
    <property type="entry name" value="Enolase-like_N"/>
</dbReference>
<evidence type="ECO:0000256" key="1">
    <source>
        <dbReference type="ARBA" id="ARBA00001968"/>
    </source>
</evidence>
<keyword evidence="5 7" id="KW-0456">Lyase</keyword>
<dbReference type="Pfam" id="PF02746">
    <property type="entry name" value="MR_MLE_N"/>
    <property type="match status" value="1"/>
</dbReference>
<dbReference type="PANTHER" id="PTHR48073:SF5">
    <property type="entry name" value="O-SUCCINYLBENZOATE SYNTHASE"/>
    <property type="match status" value="1"/>
</dbReference>
<evidence type="ECO:0000256" key="6">
    <source>
        <dbReference type="ARBA" id="ARBA00029491"/>
    </source>
</evidence>
<evidence type="ECO:0000256" key="7">
    <source>
        <dbReference type="HAMAP-Rule" id="MF_01933"/>
    </source>
</evidence>
<comment type="pathway">
    <text evidence="7">Quinol/quinone metabolism; menaquinone biosynthesis.</text>
</comment>
<dbReference type="Proteomes" id="UP001164726">
    <property type="component" value="Chromosome"/>
</dbReference>
<feature type="active site" description="Proton donor" evidence="7">
    <location>
        <position position="169"/>
    </location>
</feature>
<dbReference type="Gene3D" id="3.20.20.120">
    <property type="entry name" value="Enolase-like C-terminal domain"/>
    <property type="match status" value="1"/>
</dbReference>
<dbReference type="CDD" id="cd03317">
    <property type="entry name" value="NAAAR"/>
    <property type="match status" value="1"/>
</dbReference>
<dbReference type="SMART" id="SM00922">
    <property type="entry name" value="MR_MLE"/>
    <property type="match status" value="1"/>
</dbReference>
<dbReference type="RefSeq" id="WP_275421641.1">
    <property type="nucleotide sequence ID" value="NZ_CP106877.1"/>
</dbReference>
<dbReference type="SUPFAM" id="SSF54826">
    <property type="entry name" value="Enolase N-terminal domain-like"/>
    <property type="match status" value="1"/>
</dbReference>
<protein>
    <recommendedName>
        <fullName evidence="6 7">o-succinylbenzoate synthase</fullName>
        <shortName evidence="7">OSB synthase</shortName>
        <shortName evidence="7">OSBS</shortName>
        <ecNumber evidence="6 7">4.2.1.113</ecNumber>
    </recommendedName>
    <alternativeName>
        <fullName evidence="7">4-(2'-carboxyphenyl)-4-oxybutyric acid synthase</fullName>
    </alternativeName>
    <alternativeName>
        <fullName evidence="7">o-succinylbenzoic acid synthase</fullName>
    </alternativeName>
</protein>
<dbReference type="NCBIfam" id="TIGR01928">
    <property type="entry name" value="menC_lowGC_arch"/>
    <property type="match status" value="1"/>
</dbReference>
<keyword evidence="3 7" id="KW-0479">Metal-binding</keyword>
<comment type="cofactor">
    <cofactor evidence="1 7">
        <name>a divalent metal cation</name>
        <dbReference type="ChEBI" id="CHEBI:60240"/>
    </cofactor>
</comment>